<evidence type="ECO:0000313" key="1">
    <source>
        <dbReference type="EMBL" id="MBB5252621.1"/>
    </source>
</evidence>
<dbReference type="GeneID" id="42800969"/>
<keyword evidence="3" id="KW-1185">Reference proteome</keyword>
<dbReference type="RefSeq" id="WP_156014491.1">
    <property type="nucleotide sequence ID" value="NZ_CP045484.1"/>
</dbReference>
<name>A0A650CGP1_SULOH</name>
<dbReference type="EMBL" id="CP045484">
    <property type="protein sequence ID" value="QGR16939.1"/>
    <property type="molecule type" value="Genomic_DNA"/>
</dbReference>
<dbReference type="OrthoDB" id="39353at2157"/>
<reference evidence="1 4" key="2">
    <citation type="submission" date="2020-08" db="EMBL/GenBank/DDBJ databases">
        <title>Genomic Encyclopedia of Type Strains, Phase IV (KMG-IV): sequencing the most valuable type-strain genomes for metagenomic binning, comparative biology and taxonomic classification.</title>
        <authorList>
            <person name="Goeker M."/>
        </authorList>
    </citation>
    <scope>NUCLEOTIDE SEQUENCE [LARGE SCALE GENOMIC DNA]</scope>
    <source>
        <strain evidence="1 4">DSM 12421</strain>
    </source>
</reference>
<reference evidence="2 3" key="1">
    <citation type="submission" date="2019-10" db="EMBL/GenBank/DDBJ databases">
        <title>Genome Sequences from Six Type Strain Members of the Archaeal Family Sulfolobaceae: Acidianus ambivalens, Acidianus infernus, Metallosphaera prunae, Stygiolobus azoricus, Sulfolobus metallicus, and Sulfurisphaera ohwakuensis.</title>
        <authorList>
            <person name="Counts J.A."/>
            <person name="Kelly R.M."/>
        </authorList>
    </citation>
    <scope>NUCLEOTIDE SEQUENCE [LARGE SCALE GENOMIC DNA]</scope>
    <source>
        <strain evidence="2 3">TA-1</strain>
    </source>
</reference>
<dbReference type="EMBL" id="JACHFY010000001">
    <property type="protein sequence ID" value="MBB5252621.1"/>
    <property type="molecule type" value="Genomic_DNA"/>
</dbReference>
<proteinExistence type="predicted"/>
<evidence type="ECO:0000313" key="3">
    <source>
        <dbReference type="Proteomes" id="UP000427373"/>
    </source>
</evidence>
<accession>A0A650CGP1</accession>
<dbReference type="Proteomes" id="UP000427373">
    <property type="component" value="Chromosome"/>
</dbReference>
<evidence type="ECO:0008006" key="5">
    <source>
        <dbReference type="Google" id="ProtNLM"/>
    </source>
</evidence>
<organism evidence="2 3">
    <name type="scientific">Sulfurisphaera ohwakuensis</name>
    <dbReference type="NCBI Taxonomy" id="69656"/>
    <lineage>
        <taxon>Archaea</taxon>
        <taxon>Thermoproteota</taxon>
        <taxon>Thermoprotei</taxon>
        <taxon>Sulfolobales</taxon>
        <taxon>Sulfolobaceae</taxon>
        <taxon>Sulfurisphaera</taxon>
    </lineage>
</organism>
<dbReference type="AlphaFoldDB" id="A0A650CGP1"/>
<evidence type="ECO:0000313" key="2">
    <source>
        <dbReference type="EMBL" id="QGR16939.1"/>
    </source>
</evidence>
<evidence type="ECO:0000313" key="4">
    <source>
        <dbReference type="Proteomes" id="UP000582213"/>
    </source>
</evidence>
<sequence>MISERIKSNRLIARFLRKPELFIPLTYHFHIFEKSDENRYVVFLYTREDTRNVKVEEYLQKFLLIYSISSSDITYLLDNDKGIIYKIHVSLSFKDSYVNIGVFSEKKGLFKSLPISEDHILSHIIDNLRYLSEEE</sequence>
<gene>
    <name evidence="2" type="ORF">D1869_06940</name>
    <name evidence="1" type="ORF">HNQ62_000339</name>
</gene>
<dbReference type="Proteomes" id="UP000582213">
    <property type="component" value="Unassembled WGS sequence"/>
</dbReference>
<protein>
    <recommendedName>
        <fullName evidence="5">DUF3211 domain-containing protein</fullName>
    </recommendedName>
</protein>
<dbReference type="KEGG" id="soh:D1869_06940"/>